<dbReference type="EMBL" id="BMFT01000003">
    <property type="protein sequence ID" value="GGH33749.1"/>
    <property type="molecule type" value="Genomic_DNA"/>
</dbReference>
<evidence type="ECO:0000313" key="1">
    <source>
        <dbReference type="EMBL" id="GGH33749.1"/>
    </source>
</evidence>
<keyword evidence="2" id="KW-1185">Reference proteome</keyword>
<reference evidence="2" key="1">
    <citation type="journal article" date="2019" name="Int. J. Syst. Evol. Microbiol.">
        <title>The Global Catalogue of Microorganisms (GCM) 10K type strain sequencing project: providing services to taxonomists for standard genome sequencing and annotation.</title>
        <authorList>
            <consortium name="The Broad Institute Genomics Platform"/>
            <consortium name="The Broad Institute Genome Sequencing Center for Infectious Disease"/>
            <person name="Wu L."/>
            <person name="Ma J."/>
        </authorList>
    </citation>
    <scope>NUCLEOTIDE SEQUENCE [LARGE SCALE GENOMIC DNA]</scope>
    <source>
        <strain evidence="2">CGMCC 1.12769</strain>
    </source>
</reference>
<evidence type="ECO:0000313" key="2">
    <source>
        <dbReference type="Proteomes" id="UP000659344"/>
    </source>
</evidence>
<comment type="caution">
    <text evidence="1">The sequence shown here is derived from an EMBL/GenBank/DDBJ whole genome shotgun (WGS) entry which is preliminary data.</text>
</comment>
<proteinExistence type="predicted"/>
<gene>
    <name evidence="1" type="ORF">GCM10008013_39080</name>
</gene>
<dbReference type="RefSeq" id="WP_188541561.1">
    <property type="nucleotide sequence ID" value="NZ_BMFT01000003.1"/>
</dbReference>
<accession>A0ABQ1YRB6</accession>
<dbReference type="Proteomes" id="UP000659344">
    <property type="component" value="Unassembled WGS sequence"/>
</dbReference>
<organism evidence="1 2">
    <name type="scientific">Paenibacillus segetis</name>
    <dbReference type="NCBI Taxonomy" id="1325360"/>
    <lineage>
        <taxon>Bacteria</taxon>
        <taxon>Bacillati</taxon>
        <taxon>Bacillota</taxon>
        <taxon>Bacilli</taxon>
        <taxon>Bacillales</taxon>
        <taxon>Paenibacillaceae</taxon>
        <taxon>Paenibacillus</taxon>
    </lineage>
</organism>
<sequence length="102" mass="11865">MEKKVFYVSVHGRSVLDDQGASSYEWEVNATPEEANNLLHMLRRIGEKEESSFLAFTYPWPDTPEGEVNAGYQSHLDALYSEIYRLGTEETREGIRRYLEFL</sequence>
<protein>
    <recommendedName>
        <fullName evidence="3">Hydrolase</fullName>
    </recommendedName>
</protein>
<evidence type="ECO:0008006" key="3">
    <source>
        <dbReference type="Google" id="ProtNLM"/>
    </source>
</evidence>
<name>A0ABQ1YRB6_9BACL</name>